<name>A0A812MXU1_9DINO</name>
<sequence>MVTPRSMQGGASDVEEYDRSRAFRTFRDHFGNVHARWTPGMTVTGTYVAAGKKVTITIYPDGATEEHEEDAAGPGGYSTALRLH</sequence>
<dbReference type="AlphaFoldDB" id="A0A812MXU1"/>
<feature type="region of interest" description="Disordered" evidence="1">
    <location>
        <begin position="62"/>
        <end position="84"/>
    </location>
</feature>
<organism evidence="2 3">
    <name type="scientific">Symbiodinium natans</name>
    <dbReference type="NCBI Taxonomy" id="878477"/>
    <lineage>
        <taxon>Eukaryota</taxon>
        <taxon>Sar</taxon>
        <taxon>Alveolata</taxon>
        <taxon>Dinophyceae</taxon>
        <taxon>Suessiales</taxon>
        <taxon>Symbiodiniaceae</taxon>
        <taxon>Symbiodinium</taxon>
    </lineage>
</organism>
<gene>
    <name evidence="2" type="ORF">SNAT2548_LOCUS14792</name>
</gene>
<dbReference type="EMBL" id="CAJNDS010001779">
    <property type="protein sequence ID" value="CAE7278864.1"/>
    <property type="molecule type" value="Genomic_DNA"/>
</dbReference>
<evidence type="ECO:0000313" key="2">
    <source>
        <dbReference type="EMBL" id="CAE7278864.1"/>
    </source>
</evidence>
<keyword evidence="3" id="KW-1185">Reference proteome</keyword>
<comment type="caution">
    <text evidence="2">The sequence shown here is derived from an EMBL/GenBank/DDBJ whole genome shotgun (WGS) entry which is preliminary data.</text>
</comment>
<evidence type="ECO:0000256" key="1">
    <source>
        <dbReference type="SAM" id="MobiDB-lite"/>
    </source>
</evidence>
<dbReference type="Proteomes" id="UP000604046">
    <property type="component" value="Unassembled WGS sequence"/>
</dbReference>
<evidence type="ECO:0000313" key="3">
    <source>
        <dbReference type="Proteomes" id="UP000604046"/>
    </source>
</evidence>
<accession>A0A812MXU1</accession>
<protein>
    <submittedName>
        <fullName evidence="2">Uncharacterized protein</fullName>
    </submittedName>
</protein>
<reference evidence="2" key="1">
    <citation type="submission" date="2021-02" db="EMBL/GenBank/DDBJ databases">
        <authorList>
            <person name="Dougan E. K."/>
            <person name="Rhodes N."/>
            <person name="Thang M."/>
            <person name="Chan C."/>
        </authorList>
    </citation>
    <scope>NUCLEOTIDE SEQUENCE</scope>
</reference>
<proteinExistence type="predicted"/>